<feature type="compositionally biased region" description="Polar residues" evidence="2">
    <location>
        <begin position="305"/>
        <end position="314"/>
    </location>
</feature>
<accession>A0A2P5B6B0</accession>
<proteinExistence type="predicted"/>
<name>A0A2P5B6B0_PARAD</name>
<dbReference type="EMBL" id="JXTB01000353">
    <property type="protein sequence ID" value="PON44305.1"/>
    <property type="molecule type" value="Genomic_DNA"/>
</dbReference>
<gene>
    <name evidence="3" type="ORF">PanWU01x14_268080</name>
</gene>
<feature type="region of interest" description="Disordered" evidence="2">
    <location>
        <begin position="293"/>
        <end position="317"/>
    </location>
</feature>
<keyword evidence="1" id="KW-0175">Coiled coil</keyword>
<evidence type="ECO:0000256" key="1">
    <source>
        <dbReference type="SAM" id="Coils"/>
    </source>
</evidence>
<sequence length="373" mass="42197">MEVESTPGFGLYSDEEADSEKRSISELISDLRTAFRMVDFDRVEEILVKREEKLKRKITKMEASLNFEQCEKLQAELELEKLRAESAQKRILRENFEAMQERVRMAEERERVVDERAKEADQRAKSAEERLERLLREVKKEEGDKVNEIVEIREKNRELELAKMRAEGNIEVWKRKFEDMEIRVLRLEAQTVEILKMETLVSGEMAMDSSGSNKANEKKGACESGGFAVDLGSPSKGNGKSASEQAILIIDSDDDSALGSTIRGKGISQKLSENKPIDLTGLEIRPRVLKRKRSLFPNENENESKSNGSPVTTNDAEKQNVVLVQCEEKTAEERSSPSFTKKLMGCVIDDPDLEVSSASSDSDSDINIDEIIL</sequence>
<dbReference type="AlphaFoldDB" id="A0A2P5B6B0"/>
<comment type="caution">
    <text evidence="3">The sequence shown here is derived from an EMBL/GenBank/DDBJ whole genome shotgun (WGS) entry which is preliminary data.</text>
</comment>
<dbReference type="PANTHER" id="PTHR34380">
    <property type="entry name" value="BNAA03G12380D PROTEIN"/>
    <property type="match status" value="1"/>
</dbReference>
<organism evidence="3 4">
    <name type="scientific">Parasponia andersonii</name>
    <name type="common">Sponia andersonii</name>
    <dbReference type="NCBI Taxonomy" id="3476"/>
    <lineage>
        <taxon>Eukaryota</taxon>
        <taxon>Viridiplantae</taxon>
        <taxon>Streptophyta</taxon>
        <taxon>Embryophyta</taxon>
        <taxon>Tracheophyta</taxon>
        <taxon>Spermatophyta</taxon>
        <taxon>Magnoliopsida</taxon>
        <taxon>eudicotyledons</taxon>
        <taxon>Gunneridae</taxon>
        <taxon>Pentapetalae</taxon>
        <taxon>rosids</taxon>
        <taxon>fabids</taxon>
        <taxon>Rosales</taxon>
        <taxon>Cannabaceae</taxon>
        <taxon>Parasponia</taxon>
    </lineage>
</organism>
<evidence type="ECO:0000256" key="2">
    <source>
        <dbReference type="SAM" id="MobiDB-lite"/>
    </source>
</evidence>
<dbReference type="Proteomes" id="UP000237105">
    <property type="component" value="Unassembled WGS sequence"/>
</dbReference>
<evidence type="ECO:0000313" key="3">
    <source>
        <dbReference type="EMBL" id="PON44305.1"/>
    </source>
</evidence>
<dbReference type="PANTHER" id="PTHR34380:SF8">
    <property type="entry name" value="DNA DOUBLE-STRAND BREAK REPAIR RAD50 ATPASE"/>
    <property type="match status" value="1"/>
</dbReference>
<feature type="coiled-coil region" evidence="1">
    <location>
        <begin position="51"/>
        <end position="190"/>
    </location>
</feature>
<reference evidence="4" key="1">
    <citation type="submission" date="2016-06" db="EMBL/GenBank/DDBJ databases">
        <title>Parallel loss of symbiosis genes in relatives of nitrogen-fixing non-legume Parasponia.</title>
        <authorList>
            <person name="Van Velzen R."/>
            <person name="Holmer R."/>
            <person name="Bu F."/>
            <person name="Rutten L."/>
            <person name="Van Zeijl A."/>
            <person name="Liu W."/>
            <person name="Santuari L."/>
            <person name="Cao Q."/>
            <person name="Sharma T."/>
            <person name="Shen D."/>
            <person name="Roswanjaya Y."/>
            <person name="Wardhani T."/>
            <person name="Kalhor M.S."/>
            <person name="Jansen J."/>
            <person name="Van den Hoogen J."/>
            <person name="Gungor B."/>
            <person name="Hartog M."/>
            <person name="Hontelez J."/>
            <person name="Verver J."/>
            <person name="Yang W.-C."/>
            <person name="Schijlen E."/>
            <person name="Repin R."/>
            <person name="Schilthuizen M."/>
            <person name="Schranz E."/>
            <person name="Heidstra R."/>
            <person name="Miyata K."/>
            <person name="Fedorova E."/>
            <person name="Kohlen W."/>
            <person name="Bisseling T."/>
            <person name="Smit S."/>
            <person name="Geurts R."/>
        </authorList>
    </citation>
    <scope>NUCLEOTIDE SEQUENCE [LARGE SCALE GENOMIC DNA]</scope>
    <source>
        <strain evidence="4">cv. WU1-14</strain>
    </source>
</reference>
<protein>
    <submittedName>
        <fullName evidence="3">Uncharacterized protein</fullName>
    </submittedName>
</protein>
<dbReference type="OrthoDB" id="1193155at2759"/>
<evidence type="ECO:0000313" key="4">
    <source>
        <dbReference type="Proteomes" id="UP000237105"/>
    </source>
</evidence>
<keyword evidence="4" id="KW-1185">Reference proteome</keyword>